<gene>
    <name evidence="2" type="ORF">NCTC10343_02619</name>
</gene>
<proteinExistence type="predicted"/>
<protein>
    <recommendedName>
        <fullName evidence="4">Alpha/beta hydrolase</fullName>
    </recommendedName>
</protein>
<dbReference type="EMBL" id="UGSC01000001">
    <property type="protein sequence ID" value="SUA69753.1"/>
    <property type="molecule type" value="Genomic_DNA"/>
</dbReference>
<evidence type="ECO:0000313" key="2">
    <source>
        <dbReference type="EMBL" id="SUA69753.1"/>
    </source>
</evidence>
<keyword evidence="1" id="KW-1133">Transmembrane helix</keyword>
<name>A0A378XZ57_PAEPO</name>
<evidence type="ECO:0000256" key="1">
    <source>
        <dbReference type="SAM" id="Phobius"/>
    </source>
</evidence>
<organism evidence="2 3">
    <name type="scientific">Paenibacillus polymyxa</name>
    <name type="common">Bacillus polymyxa</name>
    <dbReference type="NCBI Taxonomy" id="1406"/>
    <lineage>
        <taxon>Bacteria</taxon>
        <taxon>Bacillati</taxon>
        <taxon>Bacillota</taxon>
        <taxon>Bacilli</taxon>
        <taxon>Bacillales</taxon>
        <taxon>Paenibacillaceae</taxon>
        <taxon>Paenibacillus</taxon>
    </lineage>
</organism>
<dbReference type="AlphaFoldDB" id="A0A378XZ57"/>
<feature type="transmembrane region" description="Helical" evidence="1">
    <location>
        <begin position="7"/>
        <end position="27"/>
    </location>
</feature>
<evidence type="ECO:0000313" key="3">
    <source>
        <dbReference type="Proteomes" id="UP000254400"/>
    </source>
</evidence>
<accession>A0A378XZ57</accession>
<dbReference type="Gene3D" id="3.40.50.1820">
    <property type="entry name" value="alpha/beta hydrolase"/>
    <property type="match status" value="1"/>
</dbReference>
<keyword evidence="1" id="KW-0812">Transmembrane</keyword>
<reference evidence="2 3" key="1">
    <citation type="submission" date="2018-06" db="EMBL/GenBank/DDBJ databases">
        <authorList>
            <consortium name="Pathogen Informatics"/>
            <person name="Doyle S."/>
        </authorList>
    </citation>
    <scope>NUCLEOTIDE SEQUENCE [LARGE SCALE GENOMIC DNA]</scope>
    <source>
        <strain evidence="2 3">NCTC10343</strain>
    </source>
</reference>
<dbReference type="Proteomes" id="UP000254400">
    <property type="component" value="Unassembled WGS sequence"/>
</dbReference>
<evidence type="ECO:0008006" key="4">
    <source>
        <dbReference type="Google" id="ProtNLM"/>
    </source>
</evidence>
<dbReference type="SUPFAM" id="SSF53474">
    <property type="entry name" value="alpha/beta-Hydrolases"/>
    <property type="match status" value="1"/>
</dbReference>
<dbReference type="InterPro" id="IPR029058">
    <property type="entry name" value="AB_hydrolase_fold"/>
</dbReference>
<sequence length="131" mass="14743">MKKMLKITGCIIFIIAVLIAALLIYLANNPAVPNNYTETVKTGGELEAKYIAMGEHEVSYFESAAMMSFKKYEIFYPADMSEMNRSLPVVVFVNGTGITGSKYQALQKHLASWGFITIATVRRVCMEWVFR</sequence>
<keyword evidence="1" id="KW-0472">Membrane</keyword>
<dbReference type="RefSeq" id="WP_019687292.1">
    <property type="nucleotide sequence ID" value="NZ_CP036496.1"/>
</dbReference>
<dbReference type="GeneID" id="93346012"/>